<gene>
    <name evidence="7" type="primary">nanE</name>
    <name evidence="8" type="ORF">H8S75_00135</name>
</gene>
<keyword evidence="9" id="KW-1185">Reference proteome</keyword>
<reference evidence="8 9" key="1">
    <citation type="submission" date="2020-08" db="EMBL/GenBank/DDBJ databases">
        <title>Genome public.</title>
        <authorList>
            <person name="Liu C."/>
            <person name="Sun Q."/>
        </authorList>
    </citation>
    <scope>NUCLEOTIDE SEQUENCE [LARGE SCALE GENOMIC DNA]</scope>
    <source>
        <strain evidence="8 9">NSJ-66</strain>
    </source>
</reference>
<comment type="function">
    <text evidence="2 7">Converts N-acetylmannosamine-6-phosphate (ManNAc-6-P) to N-acetylglucosamine-6-phosphate (GlcNAc-6-P).</text>
</comment>
<dbReference type="HAMAP" id="MF_01235">
    <property type="entry name" value="ManNAc6P_epimer"/>
    <property type="match status" value="1"/>
</dbReference>
<organism evidence="8 9">
    <name type="scientific">Hungatella hominis</name>
    <dbReference type="NCBI Taxonomy" id="2763050"/>
    <lineage>
        <taxon>Bacteria</taxon>
        <taxon>Bacillati</taxon>
        <taxon>Bacillota</taxon>
        <taxon>Clostridia</taxon>
        <taxon>Lachnospirales</taxon>
        <taxon>Lachnospiraceae</taxon>
        <taxon>Hungatella</taxon>
    </lineage>
</organism>
<dbReference type="RefSeq" id="WP_187018369.1">
    <property type="nucleotide sequence ID" value="NZ_JACOPB010000001.1"/>
</dbReference>
<dbReference type="Pfam" id="PF04131">
    <property type="entry name" value="NanE"/>
    <property type="match status" value="1"/>
</dbReference>
<evidence type="ECO:0000256" key="1">
    <source>
        <dbReference type="ARBA" id="ARBA00000056"/>
    </source>
</evidence>
<protein>
    <recommendedName>
        <fullName evidence="7">Putative N-acetylmannosamine-6-phosphate 2-epimerase</fullName>
        <ecNumber evidence="7">5.1.3.9</ecNumber>
    </recommendedName>
    <alternativeName>
        <fullName evidence="7">ManNAc-6-P epimerase</fullName>
    </alternativeName>
</protein>
<dbReference type="Proteomes" id="UP000634672">
    <property type="component" value="Unassembled WGS sequence"/>
</dbReference>
<dbReference type="PANTHER" id="PTHR36204">
    <property type="entry name" value="N-ACETYLMANNOSAMINE-6-PHOSPHATE 2-EPIMERASE-RELATED"/>
    <property type="match status" value="1"/>
</dbReference>
<evidence type="ECO:0000313" key="8">
    <source>
        <dbReference type="EMBL" id="MBC5706371.1"/>
    </source>
</evidence>
<name>A0ABR7GZU3_9FIRM</name>
<dbReference type="InterPro" id="IPR011060">
    <property type="entry name" value="RibuloseP-bd_barrel"/>
</dbReference>
<sequence>MGDKKEVLEKIHHKLIVSCQARKGWAMYGSEIMAAFATAAMEGGAGGIRANGVKDIMAIRKKVKLPMIGIQKIWTEGCEVYITPTYESAIPILETGVEIIALDGTGRKRPNGETYDSIVYQIREHFPDVLIMGEISTPKEAEALQKSGTDIISTTLSGYTRETAGVTVFKPELVREITSATDLPVIAEGRIHTVEELTAAYAAGAHAVVVGTAITRPEIITERYVRGLETYFETVNQ</sequence>
<dbReference type="InterPro" id="IPR007260">
    <property type="entry name" value="NanE"/>
</dbReference>
<evidence type="ECO:0000256" key="3">
    <source>
        <dbReference type="ARBA" id="ARBA00005081"/>
    </source>
</evidence>
<comment type="similarity">
    <text evidence="4 7">Belongs to the NanE family.</text>
</comment>
<evidence type="ECO:0000256" key="6">
    <source>
        <dbReference type="ARBA" id="ARBA00023277"/>
    </source>
</evidence>
<proteinExistence type="inferred from homology"/>
<accession>A0ABR7GZU3</accession>
<dbReference type="PANTHER" id="PTHR36204:SF1">
    <property type="entry name" value="N-ACETYLMANNOSAMINE-6-PHOSPHATE 2-EPIMERASE-RELATED"/>
    <property type="match status" value="1"/>
</dbReference>
<keyword evidence="5 7" id="KW-0413">Isomerase</keyword>
<comment type="caution">
    <text evidence="8">The sequence shown here is derived from an EMBL/GenBank/DDBJ whole genome shotgun (WGS) entry which is preliminary data.</text>
</comment>
<comment type="pathway">
    <text evidence="3 7">Amino-sugar metabolism; N-acetylneuraminate degradation; D-fructose 6-phosphate from N-acetylneuraminate: step 3/5.</text>
</comment>
<dbReference type="EC" id="5.1.3.9" evidence="7"/>
<evidence type="ECO:0000256" key="5">
    <source>
        <dbReference type="ARBA" id="ARBA00023235"/>
    </source>
</evidence>
<dbReference type="EMBL" id="JACOPB010000001">
    <property type="protein sequence ID" value="MBC5706371.1"/>
    <property type="molecule type" value="Genomic_DNA"/>
</dbReference>
<dbReference type="SUPFAM" id="SSF51366">
    <property type="entry name" value="Ribulose-phoshate binding barrel"/>
    <property type="match status" value="1"/>
</dbReference>
<evidence type="ECO:0000313" key="9">
    <source>
        <dbReference type="Proteomes" id="UP000634672"/>
    </source>
</evidence>
<evidence type="ECO:0000256" key="7">
    <source>
        <dbReference type="HAMAP-Rule" id="MF_01235"/>
    </source>
</evidence>
<dbReference type="NCBIfam" id="NF002231">
    <property type="entry name" value="PRK01130.1"/>
    <property type="match status" value="1"/>
</dbReference>
<keyword evidence="6 7" id="KW-0119">Carbohydrate metabolism</keyword>
<dbReference type="InterPro" id="IPR013785">
    <property type="entry name" value="Aldolase_TIM"/>
</dbReference>
<evidence type="ECO:0000256" key="4">
    <source>
        <dbReference type="ARBA" id="ARBA00007439"/>
    </source>
</evidence>
<evidence type="ECO:0000256" key="2">
    <source>
        <dbReference type="ARBA" id="ARBA00002147"/>
    </source>
</evidence>
<comment type="catalytic activity">
    <reaction evidence="1 7">
        <text>an N-acyl-D-glucosamine 6-phosphate = an N-acyl-D-mannosamine 6-phosphate</text>
        <dbReference type="Rhea" id="RHEA:23932"/>
        <dbReference type="ChEBI" id="CHEBI:57599"/>
        <dbReference type="ChEBI" id="CHEBI:57666"/>
        <dbReference type="EC" id="5.1.3.9"/>
    </reaction>
</comment>
<dbReference type="Gene3D" id="3.20.20.70">
    <property type="entry name" value="Aldolase class I"/>
    <property type="match status" value="1"/>
</dbReference>